<dbReference type="Proteomes" id="UP000790833">
    <property type="component" value="Unassembled WGS sequence"/>
</dbReference>
<sequence>MLPSLQDVCSVKICDFSISYEIGGDNGTELDNAKYTDVGTGIYKAIELCFGVCSYLCEVDIWAMAIMMTLMYLDTDLPTIMLPGDSSDLEMSDLMVIKTIFESLGTPSIAPSVEDKRLFWPQMDNDNYHFKQFLFVPNARKSVESLLPRCHSKPVRKVFEHLAVYQSSERASSSILLEMMLE</sequence>
<evidence type="ECO:0000313" key="3">
    <source>
        <dbReference type="Proteomes" id="UP000790833"/>
    </source>
</evidence>
<comment type="caution">
    <text evidence="2">The sequence shown here is derived from an EMBL/GenBank/DDBJ whole genome shotgun (WGS) entry which is preliminary data.</text>
</comment>
<accession>A0A9P7V6X1</accession>
<dbReference type="EMBL" id="JAHMUF010000019">
    <property type="protein sequence ID" value="KAG7192316.1"/>
    <property type="molecule type" value="Genomic_DNA"/>
</dbReference>
<protein>
    <recommendedName>
        <fullName evidence="1">Protein kinase domain-containing protein</fullName>
    </recommendedName>
</protein>
<organism evidence="2 3">
    <name type="scientific">Scheffersomyces spartinae</name>
    <dbReference type="NCBI Taxonomy" id="45513"/>
    <lineage>
        <taxon>Eukaryota</taxon>
        <taxon>Fungi</taxon>
        <taxon>Dikarya</taxon>
        <taxon>Ascomycota</taxon>
        <taxon>Saccharomycotina</taxon>
        <taxon>Pichiomycetes</taxon>
        <taxon>Debaryomycetaceae</taxon>
        <taxon>Scheffersomyces</taxon>
    </lineage>
</organism>
<gene>
    <name evidence="2" type="ORF">KQ657_002035</name>
</gene>
<dbReference type="GO" id="GO:0005524">
    <property type="term" value="F:ATP binding"/>
    <property type="evidence" value="ECO:0007669"/>
    <property type="project" value="InterPro"/>
</dbReference>
<evidence type="ECO:0000313" key="2">
    <source>
        <dbReference type="EMBL" id="KAG7192316.1"/>
    </source>
</evidence>
<dbReference type="AlphaFoldDB" id="A0A9P7V6X1"/>
<dbReference type="InterPro" id="IPR011009">
    <property type="entry name" value="Kinase-like_dom_sf"/>
</dbReference>
<evidence type="ECO:0000259" key="1">
    <source>
        <dbReference type="PROSITE" id="PS50011"/>
    </source>
</evidence>
<dbReference type="RefSeq" id="XP_043047866.1">
    <property type="nucleotide sequence ID" value="XM_043192811.1"/>
</dbReference>
<dbReference type="PROSITE" id="PS50011">
    <property type="entry name" value="PROTEIN_KINASE_DOM"/>
    <property type="match status" value="1"/>
</dbReference>
<reference evidence="2" key="1">
    <citation type="submission" date="2021-03" db="EMBL/GenBank/DDBJ databases">
        <authorList>
            <person name="Palmer J.M."/>
        </authorList>
    </citation>
    <scope>NUCLEOTIDE SEQUENCE</scope>
    <source>
        <strain evidence="2">ARV_011</strain>
    </source>
</reference>
<keyword evidence="3" id="KW-1185">Reference proteome</keyword>
<dbReference type="GO" id="GO:0004672">
    <property type="term" value="F:protein kinase activity"/>
    <property type="evidence" value="ECO:0007669"/>
    <property type="project" value="InterPro"/>
</dbReference>
<dbReference type="SUPFAM" id="SSF56112">
    <property type="entry name" value="Protein kinase-like (PK-like)"/>
    <property type="match status" value="1"/>
</dbReference>
<dbReference type="Gene3D" id="1.10.510.10">
    <property type="entry name" value="Transferase(Phosphotransferase) domain 1"/>
    <property type="match status" value="1"/>
</dbReference>
<feature type="domain" description="Protein kinase" evidence="1">
    <location>
        <begin position="1"/>
        <end position="182"/>
    </location>
</feature>
<proteinExistence type="predicted"/>
<dbReference type="GeneID" id="66115409"/>
<dbReference type="InterPro" id="IPR000719">
    <property type="entry name" value="Prot_kinase_dom"/>
</dbReference>
<name>A0A9P7V6X1_9ASCO</name>
<dbReference type="OrthoDB" id="413582at2759"/>